<dbReference type="InterPro" id="IPR050904">
    <property type="entry name" value="Adhesion/Biosynth-related"/>
</dbReference>
<dbReference type="SMART" id="SM00554">
    <property type="entry name" value="FAS1"/>
    <property type="match status" value="4"/>
</dbReference>
<keyword evidence="3" id="KW-1185">Reference proteome</keyword>
<dbReference type="GO" id="GO:0005615">
    <property type="term" value="C:extracellular space"/>
    <property type="evidence" value="ECO:0007669"/>
    <property type="project" value="TreeGrafter"/>
</dbReference>
<feature type="domain" description="FAS1" evidence="2">
    <location>
        <begin position="500"/>
        <end position="644"/>
    </location>
</feature>
<proteinExistence type="predicted"/>
<evidence type="ECO:0000313" key="3">
    <source>
        <dbReference type="Proteomes" id="UP000050795"/>
    </source>
</evidence>
<dbReference type="AlphaFoldDB" id="A0AA85JUR7"/>
<dbReference type="Pfam" id="PF02469">
    <property type="entry name" value="Fasciclin"/>
    <property type="match status" value="3"/>
</dbReference>
<name>A0AA85JUR7_TRIRE</name>
<evidence type="ECO:0000256" key="1">
    <source>
        <dbReference type="SAM" id="Phobius"/>
    </source>
</evidence>
<feature type="domain" description="FAS1" evidence="2">
    <location>
        <begin position="359"/>
        <end position="496"/>
    </location>
</feature>
<keyword evidence="1" id="KW-0812">Transmembrane</keyword>
<dbReference type="WBParaSite" id="TREG1_52280.2">
    <property type="protein sequence ID" value="TREG1_52280.2"/>
    <property type="gene ID" value="TREG1_52280"/>
</dbReference>
<reference evidence="3" key="1">
    <citation type="submission" date="2022-06" db="EMBL/GenBank/DDBJ databases">
        <authorList>
            <person name="Berger JAMES D."/>
            <person name="Berger JAMES D."/>
        </authorList>
    </citation>
    <scope>NUCLEOTIDE SEQUENCE [LARGE SCALE GENOMIC DNA]</scope>
</reference>
<accession>A0AA85JUR7</accession>
<keyword evidence="1" id="KW-1133">Transmembrane helix</keyword>
<keyword evidence="1" id="KW-0472">Membrane</keyword>
<dbReference type="InterPro" id="IPR000782">
    <property type="entry name" value="FAS1_domain"/>
</dbReference>
<dbReference type="PROSITE" id="PS50213">
    <property type="entry name" value="FAS1"/>
    <property type="match status" value="3"/>
</dbReference>
<evidence type="ECO:0000313" key="4">
    <source>
        <dbReference type="WBParaSite" id="TREG1_52280.2"/>
    </source>
</evidence>
<organism evidence="3 4">
    <name type="scientific">Trichobilharzia regenti</name>
    <name type="common">Nasal bird schistosome</name>
    <dbReference type="NCBI Taxonomy" id="157069"/>
    <lineage>
        <taxon>Eukaryota</taxon>
        <taxon>Metazoa</taxon>
        <taxon>Spiralia</taxon>
        <taxon>Lophotrochozoa</taxon>
        <taxon>Platyhelminthes</taxon>
        <taxon>Trematoda</taxon>
        <taxon>Digenea</taxon>
        <taxon>Strigeidida</taxon>
        <taxon>Schistosomatoidea</taxon>
        <taxon>Schistosomatidae</taxon>
        <taxon>Trichobilharzia</taxon>
    </lineage>
</organism>
<feature type="transmembrane region" description="Helical" evidence="1">
    <location>
        <begin position="12"/>
        <end position="29"/>
    </location>
</feature>
<dbReference type="Gene3D" id="2.30.180.10">
    <property type="entry name" value="FAS1 domain"/>
    <property type="match status" value="4"/>
</dbReference>
<dbReference type="Proteomes" id="UP000050795">
    <property type="component" value="Unassembled WGS sequence"/>
</dbReference>
<dbReference type="PANTHER" id="PTHR10900">
    <property type="entry name" value="PERIOSTIN-RELATED"/>
    <property type="match status" value="1"/>
</dbReference>
<protein>
    <recommendedName>
        <fullName evidence="2">FAS1 domain-containing protein</fullName>
    </recommendedName>
</protein>
<dbReference type="SUPFAM" id="SSF82153">
    <property type="entry name" value="FAS1 domain"/>
    <property type="match status" value="4"/>
</dbReference>
<reference evidence="4" key="2">
    <citation type="submission" date="2023-11" db="UniProtKB">
        <authorList>
            <consortium name="WormBaseParasite"/>
        </authorList>
    </citation>
    <scope>IDENTIFICATION</scope>
</reference>
<feature type="domain" description="FAS1" evidence="2">
    <location>
        <begin position="37"/>
        <end position="198"/>
    </location>
</feature>
<dbReference type="InterPro" id="IPR036378">
    <property type="entry name" value="FAS1_dom_sf"/>
</dbReference>
<sequence length="661" mass="74630">MIFLKWKEFGNYTFLSYIFITAIILYLSPVHTQDTTGNNLWQVITSYPNASKFADFIREMGLQNILERPGCLGDGECLSIILPTNDAIDLTSTDLSWYSSGDFQKRLFIHGHIIQSVTTSQASVRLTTKEWTKLGQQMNFIDIGFGTGSEYTTLFVKERFGFSTIVDSKPSYFINNAEVMTPDIMASNGIIHMVNRVLYTPYITSPFMEFLQKQGNLGISKELWYLLIQEPKYAPYPAQPIYSTIFVVSDSGWTSIPAAQMTRLKENVTLLASILSYHYFPNQLIYREWLSVKPKLNVYAGFPSKPQSASSVQPSELNPAQFYKSDDGSILISSGNTEAKLEDKSFIIQKAIIHIINKPLAFIYETREDILNRINPNLLSLCRSDKTCNSLLTSSSDITIFSPNTAAMQNLNKLSLADKAVYLKYLFLSMKLYLNEMTSGRLLSIDTLEGAIRFRTMDQTTFVEGRLPKQGYVASRIIGANQLATNGIVHLIDGIPGLPYETVQQYVARIPNLNLYYNTGYIQSMTVGEPYTFLVPTNQAMTNMDNDSSVGKKLLDVKLRREFVFRRNTYPLDLIIQDLDTQKVYSVATANYAFTREEIRLDVKGTNSDKEGLFTYQGQESRITSLSGPYQFTNGLLYVVDKILYSKSDLEATLCTVSACV</sequence>
<evidence type="ECO:0000259" key="2">
    <source>
        <dbReference type="PROSITE" id="PS50213"/>
    </source>
</evidence>
<dbReference type="PANTHER" id="PTHR10900:SF77">
    <property type="entry name" value="FI19380P1"/>
    <property type="match status" value="1"/>
</dbReference>